<sequence>MWYPFAGIGWLQDSGYRLCHKYNDFAAVEYVEDMYTFYKEVDDHRIFIHQQADSTDVENHLGSLAWHFTVPTQNVFLGRSIKAVVPDMQYIAHFFAKLVL</sequence>
<proteinExistence type="predicted"/>
<keyword evidence="2" id="KW-1185">Reference proteome</keyword>
<dbReference type="EMBL" id="JAAMPC010000007">
    <property type="protein sequence ID" value="KAG2305231.1"/>
    <property type="molecule type" value="Genomic_DNA"/>
</dbReference>
<evidence type="ECO:0000313" key="1">
    <source>
        <dbReference type="EMBL" id="KAG2305231.1"/>
    </source>
</evidence>
<comment type="caution">
    <text evidence="1">The sequence shown here is derived from an EMBL/GenBank/DDBJ whole genome shotgun (WGS) entry which is preliminary data.</text>
</comment>
<reference evidence="1 2" key="1">
    <citation type="submission" date="2020-02" db="EMBL/GenBank/DDBJ databases">
        <authorList>
            <person name="Ma Q."/>
            <person name="Huang Y."/>
            <person name="Song X."/>
            <person name="Pei D."/>
        </authorList>
    </citation>
    <scope>NUCLEOTIDE SEQUENCE [LARGE SCALE GENOMIC DNA]</scope>
    <source>
        <strain evidence="1">Sxm20200214</strain>
        <tissue evidence="1">Leaf</tissue>
    </source>
</reference>
<dbReference type="AlphaFoldDB" id="A0A8X7SEZ7"/>
<evidence type="ECO:0000313" key="2">
    <source>
        <dbReference type="Proteomes" id="UP000886595"/>
    </source>
</evidence>
<gene>
    <name evidence="1" type="ORF">Bca52824_033882</name>
</gene>
<organism evidence="1 2">
    <name type="scientific">Brassica carinata</name>
    <name type="common">Ethiopian mustard</name>
    <name type="synonym">Abyssinian cabbage</name>
    <dbReference type="NCBI Taxonomy" id="52824"/>
    <lineage>
        <taxon>Eukaryota</taxon>
        <taxon>Viridiplantae</taxon>
        <taxon>Streptophyta</taxon>
        <taxon>Embryophyta</taxon>
        <taxon>Tracheophyta</taxon>
        <taxon>Spermatophyta</taxon>
        <taxon>Magnoliopsida</taxon>
        <taxon>eudicotyledons</taxon>
        <taxon>Gunneridae</taxon>
        <taxon>Pentapetalae</taxon>
        <taxon>rosids</taxon>
        <taxon>malvids</taxon>
        <taxon>Brassicales</taxon>
        <taxon>Brassicaceae</taxon>
        <taxon>Brassiceae</taxon>
        <taxon>Brassica</taxon>
    </lineage>
</organism>
<dbReference type="Proteomes" id="UP000886595">
    <property type="component" value="Unassembled WGS sequence"/>
</dbReference>
<protein>
    <submittedName>
        <fullName evidence="1">Uncharacterized protein</fullName>
    </submittedName>
</protein>
<accession>A0A8X7SEZ7</accession>
<name>A0A8X7SEZ7_BRACI</name>